<reference evidence="1" key="1">
    <citation type="submission" date="2022-02" db="EMBL/GenBank/DDBJ databases">
        <title>Plant Genome Project.</title>
        <authorList>
            <person name="Zhang R.-G."/>
        </authorList>
    </citation>
    <scope>NUCLEOTIDE SEQUENCE</scope>
    <source>
        <strain evidence="1">AT1</strain>
    </source>
</reference>
<dbReference type="Proteomes" id="UP001062846">
    <property type="component" value="Chromosome 4"/>
</dbReference>
<dbReference type="EMBL" id="CM046391">
    <property type="protein sequence ID" value="KAI8558591.1"/>
    <property type="molecule type" value="Genomic_DNA"/>
</dbReference>
<proteinExistence type="predicted"/>
<name>A0ACC0P0B4_RHOML</name>
<comment type="caution">
    <text evidence="1">The sequence shown here is derived from an EMBL/GenBank/DDBJ whole genome shotgun (WGS) entry which is preliminary data.</text>
</comment>
<keyword evidence="2" id="KW-1185">Reference proteome</keyword>
<accession>A0ACC0P0B4</accession>
<evidence type="ECO:0000313" key="2">
    <source>
        <dbReference type="Proteomes" id="UP001062846"/>
    </source>
</evidence>
<gene>
    <name evidence="1" type="ORF">RHMOL_Rhmol04G0107300</name>
</gene>
<evidence type="ECO:0000313" key="1">
    <source>
        <dbReference type="EMBL" id="KAI8558591.1"/>
    </source>
</evidence>
<protein>
    <submittedName>
        <fullName evidence="1">Uncharacterized protein</fullName>
    </submittedName>
</protein>
<sequence>MASYGASNKLTSRSGSHGGTEMFRRSKQLGRSRLFNKEVSKDGLGETGVQRMNCKEVDEGGMGRPFAEVVTGQKRIPR</sequence>
<organism evidence="1 2">
    <name type="scientific">Rhododendron molle</name>
    <name type="common">Chinese azalea</name>
    <name type="synonym">Azalea mollis</name>
    <dbReference type="NCBI Taxonomy" id="49168"/>
    <lineage>
        <taxon>Eukaryota</taxon>
        <taxon>Viridiplantae</taxon>
        <taxon>Streptophyta</taxon>
        <taxon>Embryophyta</taxon>
        <taxon>Tracheophyta</taxon>
        <taxon>Spermatophyta</taxon>
        <taxon>Magnoliopsida</taxon>
        <taxon>eudicotyledons</taxon>
        <taxon>Gunneridae</taxon>
        <taxon>Pentapetalae</taxon>
        <taxon>asterids</taxon>
        <taxon>Ericales</taxon>
        <taxon>Ericaceae</taxon>
        <taxon>Ericoideae</taxon>
        <taxon>Rhodoreae</taxon>
        <taxon>Rhododendron</taxon>
    </lineage>
</organism>